<gene>
    <name evidence="3" type="ORF">BTR14_10090</name>
</gene>
<dbReference type="Proteomes" id="UP000192652">
    <property type="component" value="Unassembled WGS sequence"/>
</dbReference>
<organism evidence="3 4">
    <name type="scientific">Xaviernesmea rhizosphaerae</name>
    <dbReference type="NCBI Taxonomy" id="1672749"/>
    <lineage>
        <taxon>Bacteria</taxon>
        <taxon>Pseudomonadati</taxon>
        <taxon>Pseudomonadota</taxon>
        <taxon>Alphaproteobacteria</taxon>
        <taxon>Hyphomicrobiales</taxon>
        <taxon>Rhizobiaceae</taxon>
        <taxon>Rhizobium/Agrobacterium group</taxon>
        <taxon>Xaviernesmea</taxon>
    </lineage>
</organism>
<evidence type="ECO:0000313" key="3">
    <source>
        <dbReference type="EMBL" id="OQP86771.1"/>
    </source>
</evidence>
<dbReference type="RefSeq" id="WP_081175984.1">
    <property type="nucleotide sequence ID" value="NZ_MSPX01000006.1"/>
</dbReference>
<keyword evidence="4" id="KW-1185">Reference proteome</keyword>
<reference evidence="3 4" key="1">
    <citation type="journal article" date="2017" name="Antonie Van Leeuwenhoek">
        <title>Rhizobium rhizosphaerae sp. nov., a novel species isolated from rice rhizosphere.</title>
        <authorList>
            <person name="Zhao J.J."/>
            <person name="Zhang J."/>
            <person name="Zhang R.J."/>
            <person name="Zhang C.W."/>
            <person name="Yin H.Q."/>
            <person name="Zhang X.X."/>
        </authorList>
    </citation>
    <scope>NUCLEOTIDE SEQUENCE [LARGE SCALE GENOMIC DNA]</scope>
    <source>
        <strain evidence="3 4">RD15</strain>
    </source>
</reference>
<feature type="region of interest" description="Disordered" evidence="2">
    <location>
        <begin position="162"/>
        <end position="196"/>
    </location>
</feature>
<proteinExistence type="predicted"/>
<sequence>MHFDTIETSLFSSRPAPAAYDGGLGWHEENDPFSGGVDVDRMNLDHKGLDLKGLGEVQGEDLPLILGALTRELCGQVQLLQSLGRLVTETADGAGVERKLVQADAKVQIEAISLIVRTLEKIDSLQRALAEARSDRDAAEGEADYAALVALFETRVEARARELAARGKARRPTPVASGAAPRKRTAKTAPANASPD</sequence>
<feature type="coiled-coil region" evidence="1">
    <location>
        <begin position="115"/>
        <end position="142"/>
    </location>
</feature>
<name>A0ABX3PE54_9HYPH</name>
<evidence type="ECO:0000256" key="2">
    <source>
        <dbReference type="SAM" id="MobiDB-lite"/>
    </source>
</evidence>
<keyword evidence="1" id="KW-0175">Coiled coil</keyword>
<evidence type="ECO:0000313" key="4">
    <source>
        <dbReference type="Proteomes" id="UP000192652"/>
    </source>
</evidence>
<protein>
    <submittedName>
        <fullName evidence="3">Uncharacterized protein</fullName>
    </submittedName>
</protein>
<accession>A0ABX3PE54</accession>
<dbReference type="EMBL" id="MSPX01000006">
    <property type="protein sequence ID" value="OQP86771.1"/>
    <property type="molecule type" value="Genomic_DNA"/>
</dbReference>
<evidence type="ECO:0000256" key="1">
    <source>
        <dbReference type="SAM" id="Coils"/>
    </source>
</evidence>
<comment type="caution">
    <text evidence="3">The sequence shown here is derived from an EMBL/GenBank/DDBJ whole genome shotgun (WGS) entry which is preliminary data.</text>
</comment>